<dbReference type="SUPFAM" id="SSF53098">
    <property type="entry name" value="Ribonuclease H-like"/>
    <property type="match status" value="1"/>
</dbReference>
<dbReference type="Pfam" id="PF00665">
    <property type="entry name" value="rve"/>
    <property type="match status" value="1"/>
</dbReference>
<dbReference type="GO" id="GO:0015074">
    <property type="term" value="P:DNA integration"/>
    <property type="evidence" value="ECO:0007669"/>
    <property type="project" value="InterPro"/>
</dbReference>
<dbReference type="EMBL" id="AP021517">
    <property type="protein sequence ID" value="BBN69830.1"/>
    <property type="molecule type" value="Genomic_DNA"/>
</dbReference>
<feature type="region of interest" description="Disordered" evidence="1">
    <location>
        <begin position="299"/>
        <end position="323"/>
    </location>
</feature>
<evidence type="ECO:0000256" key="1">
    <source>
        <dbReference type="SAM" id="MobiDB-lite"/>
    </source>
</evidence>
<dbReference type="Gene3D" id="3.30.420.10">
    <property type="entry name" value="Ribonuclease H-like superfamily/Ribonuclease H"/>
    <property type="match status" value="1"/>
</dbReference>
<dbReference type="Pfam" id="PF07727">
    <property type="entry name" value="RVT_2"/>
    <property type="match status" value="1"/>
</dbReference>
<organism evidence="3">
    <name type="scientific">Prunus dulcis</name>
    <name type="common">Almond</name>
    <name type="synonym">Amygdalus dulcis</name>
    <dbReference type="NCBI Taxonomy" id="3755"/>
    <lineage>
        <taxon>Eukaryota</taxon>
        <taxon>Viridiplantae</taxon>
        <taxon>Streptophyta</taxon>
        <taxon>Embryophyta</taxon>
        <taxon>Tracheophyta</taxon>
        <taxon>Spermatophyta</taxon>
        <taxon>Magnoliopsida</taxon>
        <taxon>eudicotyledons</taxon>
        <taxon>Gunneridae</taxon>
        <taxon>Pentapetalae</taxon>
        <taxon>rosids</taxon>
        <taxon>fabids</taxon>
        <taxon>Rosales</taxon>
        <taxon>Rosaceae</taxon>
        <taxon>Amygdaloideae</taxon>
        <taxon>Amygdaleae</taxon>
        <taxon>Prunus</taxon>
    </lineage>
</organism>
<proteinExistence type="predicted"/>
<dbReference type="Pfam" id="PF25597">
    <property type="entry name" value="SH3_retrovirus"/>
    <property type="match status" value="1"/>
</dbReference>
<dbReference type="PROSITE" id="PS50994">
    <property type="entry name" value="INTEGRASE"/>
    <property type="match status" value="1"/>
</dbReference>
<dbReference type="CDD" id="cd09272">
    <property type="entry name" value="RNase_HI_RT_Ty1"/>
    <property type="match status" value="1"/>
</dbReference>
<evidence type="ECO:0000313" key="3">
    <source>
        <dbReference type="EMBL" id="BBN69830.1"/>
    </source>
</evidence>
<dbReference type="InterPro" id="IPR036397">
    <property type="entry name" value="RNaseH_sf"/>
</dbReference>
<dbReference type="PANTHER" id="PTHR11439:SF524">
    <property type="entry name" value="RNA-DIRECTED DNA POLYMERASE, PROTEIN KINASE RLK-PELLE-DLSV FAMILY"/>
    <property type="match status" value="1"/>
</dbReference>
<dbReference type="InterPro" id="IPR013103">
    <property type="entry name" value="RVT_2"/>
</dbReference>
<reference evidence="3" key="1">
    <citation type="journal article" date="2019" name="Science">
        <title>Mutation of a bHLH transcription factor allowed almond domestication.</title>
        <authorList>
            <person name="Sanchez-Perez R."/>
            <person name="Pavan S."/>
            <person name="Mazzeo R."/>
            <person name="Moldovan C."/>
            <person name="Aiese Cigliano R."/>
            <person name="Del Cueto J."/>
            <person name="Ricciardi F."/>
            <person name="Lotti C."/>
            <person name="Ricciardi L."/>
            <person name="Dicenta F."/>
            <person name="Lopez-Marques R.L."/>
            <person name="Lindberg Moller B."/>
        </authorList>
    </citation>
    <scope>NUCLEOTIDE SEQUENCE</scope>
</reference>
<dbReference type="AlphaFoldDB" id="A0A5H2YCK7"/>
<dbReference type="InterPro" id="IPR012337">
    <property type="entry name" value="RNaseH-like_sf"/>
</dbReference>
<dbReference type="SUPFAM" id="SSF56672">
    <property type="entry name" value="DNA/RNA polymerases"/>
    <property type="match status" value="1"/>
</dbReference>
<name>A0A5H2YCK7_PRUDU</name>
<dbReference type="InterPro" id="IPR057670">
    <property type="entry name" value="SH3_retrovirus"/>
</dbReference>
<dbReference type="PANTHER" id="PTHR11439">
    <property type="entry name" value="GAG-POL-RELATED RETROTRANSPOSON"/>
    <property type="match status" value="1"/>
</dbReference>
<feature type="compositionally biased region" description="Low complexity" evidence="1">
    <location>
        <begin position="308"/>
        <end position="320"/>
    </location>
</feature>
<feature type="domain" description="Integrase catalytic" evidence="2">
    <location>
        <begin position="46"/>
        <end position="233"/>
    </location>
</feature>
<sequence>MIEDKATKVLLYKGRSNKGLYPIPQALGDLSIRSNPKSSPIVVEGIASTPTALLGNQYLQFFGIKDLRLHSDVWGPSSSVAFGGYRYYVSIIDDCTRFLWIFPLINKSEVFPTFVKFHAYITKHFQASVQYFQSDGGGEYNSKAFKDFLASKGILHQISCPYTPQQNGVAERKNRHIIETTITLLATAALNDKFWYYAAAHAAFLINLYPLLRPYNSHKLEPRSAEHVFLGYSLGYKGVICFHPNTHKVVISRHVIYDETQFPMKNYSVSSTQSSSVMTQLSPSAIAVSLPYRYVTTTESDHSPLPCSNENSSSSVSTSEAQEVLGSAQTMQPILDPAQLQVLLPLSVTDASNSSSHISIPQHGHSMQTRLKSGISKKKDFGDFQCFSTCLSTITALDEPHTFREASTKSEWQQAMIEEIQALQTQGTWDLVPPPSDKNIVGCRWIYKIKRHADGRIARYKARLVAQGFSQEQGIDFDETFSPVVRHTTVRLILSLAASHRWCLRQLDVKNAFLHGDLQEEVYMKQPLGFIDDHYPDYVCRLRKSLYGLKQAPRAWNAKFTRYLPALGFVSSHSDPSLFVKHDGPNVVILLLYVDDIIITGSSSTLVQSVIDDLGQVFDMKDIGQLTYFLGLEVSYQSNGDLFVNQAKYARDLLKRAGMETCKPSITPCKPHCHVLTTDGTLLPDPTMFRSLVGALQYLTFTRPDLAYAVNTVCQFMTAPTDIHMTLVKRILRYVQGTLSYGLTFTSGSSVLVGYSDADWAGDPNTRRSTTGYVVFLGQNPISWSSHKQSSVSRSSTEAEYRALANCAADISWIRYFKTYILLFLKLQSYIVTIYQHWP</sequence>
<gene>
    <name evidence="3" type="ORF">Prudu_1180S000200</name>
</gene>
<dbReference type="InterPro" id="IPR001584">
    <property type="entry name" value="Integrase_cat-core"/>
</dbReference>
<dbReference type="InterPro" id="IPR043502">
    <property type="entry name" value="DNA/RNA_pol_sf"/>
</dbReference>
<protein>
    <submittedName>
        <fullName evidence="3">Transposable element protein</fullName>
    </submittedName>
</protein>
<accession>A0A5H2YCK7</accession>
<dbReference type="GO" id="GO:0003676">
    <property type="term" value="F:nucleic acid binding"/>
    <property type="evidence" value="ECO:0007669"/>
    <property type="project" value="InterPro"/>
</dbReference>
<evidence type="ECO:0000259" key="2">
    <source>
        <dbReference type="PROSITE" id="PS50994"/>
    </source>
</evidence>